<accession>A0A6I0F5M5</accession>
<dbReference type="InterPro" id="IPR022765">
    <property type="entry name" value="Dna2/Cas4_DUF83"/>
</dbReference>
<dbReference type="PANTHER" id="PTHR36531:SF6">
    <property type="entry name" value="DNA REPLICATION ATP-DEPENDENT HELICASE_NUCLEASE DNA2"/>
    <property type="match status" value="1"/>
</dbReference>
<dbReference type="GO" id="GO:0004527">
    <property type="term" value="F:exonuclease activity"/>
    <property type="evidence" value="ECO:0007669"/>
    <property type="project" value="UniProtKB-KW"/>
</dbReference>
<keyword evidence="16" id="KW-1185">Reference proteome</keyword>
<evidence type="ECO:0000256" key="6">
    <source>
        <dbReference type="ARBA" id="ARBA00022723"/>
    </source>
</evidence>
<proteinExistence type="inferred from homology"/>
<evidence type="ECO:0000313" key="15">
    <source>
        <dbReference type="EMBL" id="KAB3529677.1"/>
    </source>
</evidence>
<keyword evidence="12 13" id="KW-0464">Manganese</keyword>
<dbReference type="InterPro" id="IPR051827">
    <property type="entry name" value="Cas4_exonuclease"/>
</dbReference>
<organism evidence="15 16">
    <name type="scientific">Alkaliphilus pronyensis</name>
    <dbReference type="NCBI Taxonomy" id="1482732"/>
    <lineage>
        <taxon>Bacteria</taxon>
        <taxon>Bacillati</taxon>
        <taxon>Bacillota</taxon>
        <taxon>Clostridia</taxon>
        <taxon>Peptostreptococcales</taxon>
        <taxon>Natronincolaceae</taxon>
        <taxon>Alkaliphilus</taxon>
    </lineage>
</organism>
<comment type="cofactor">
    <cofactor evidence="1">
        <name>[4Fe-4S] cluster</name>
        <dbReference type="ChEBI" id="CHEBI:49883"/>
    </cofactor>
</comment>
<dbReference type="OrthoDB" id="9781776at2"/>
<evidence type="ECO:0000256" key="2">
    <source>
        <dbReference type="ARBA" id="ARBA00009189"/>
    </source>
</evidence>
<dbReference type="InterPro" id="IPR011604">
    <property type="entry name" value="PDDEXK-like_dom_sf"/>
</dbReference>
<comment type="caution">
    <text evidence="15">The sequence shown here is derived from an EMBL/GenBank/DDBJ whole genome shotgun (WGS) entry which is preliminary data.</text>
</comment>
<dbReference type="GO" id="GO:0046872">
    <property type="term" value="F:metal ion binding"/>
    <property type="evidence" value="ECO:0007669"/>
    <property type="project" value="UniProtKB-KW"/>
</dbReference>
<evidence type="ECO:0000256" key="4">
    <source>
        <dbReference type="ARBA" id="ARBA00020049"/>
    </source>
</evidence>
<comment type="cofactor">
    <cofactor evidence="13">
        <name>Mg(2+)</name>
        <dbReference type="ChEBI" id="CHEBI:18420"/>
    </cofactor>
    <cofactor evidence="13">
        <name>Mn(2+)</name>
        <dbReference type="ChEBI" id="CHEBI:29035"/>
    </cofactor>
    <text evidence="13">Mg(2+) or Mn(2+) required for ssDNA cleavage activity.</text>
</comment>
<evidence type="ECO:0000256" key="10">
    <source>
        <dbReference type="ARBA" id="ARBA00023014"/>
    </source>
</evidence>
<keyword evidence="6 13" id="KW-0479">Metal-binding</keyword>
<keyword evidence="11 13" id="KW-0051">Antiviral defense</keyword>
<evidence type="ECO:0000256" key="8">
    <source>
        <dbReference type="ARBA" id="ARBA00022839"/>
    </source>
</evidence>
<dbReference type="Pfam" id="PF01930">
    <property type="entry name" value="Cas_Cas4"/>
    <property type="match status" value="1"/>
</dbReference>
<comment type="cofactor">
    <cofactor evidence="13">
        <name>iron-sulfur cluster</name>
        <dbReference type="ChEBI" id="CHEBI:30408"/>
    </cofactor>
</comment>
<evidence type="ECO:0000259" key="14">
    <source>
        <dbReference type="Pfam" id="PF01930"/>
    </source>
</evidence>
<comment type="similarity">
    <text evidence="2 13">Belongs to the CRISPR-associated exonuclease Cas4 family.</text>
</comment>
<gene>
    <name evidence="15" type="primary">cas4</name>
    <name evidence="15" type="ORF">F8154_14510</name>
</gene>
<dbReference type="Proteomes" id="UP000432715">
    <property type="component" value="Unassembled WGS sequence"/>
</dbReference>
<dbReference type="EMBL" id="WBZC01000081">
    <property type="protein sequence ID" value="KAB3529677.1"/>
    <property type="molecule type" value="Genomic_DNA"/>
</dbReference>
<evidence type="ECO:0000256" key="5">
    <source>
        <dbReference type="ARBA" id="ARBA00022722"/>
    </source>
</evidence>
<comment type="function">
    <text evidence="13">CRISPR (clustered regularly interspaced short palindromic repeat) is an adaptive immune system that provides protection against mobile genetic elements (viruses, transposable elements and conjugative plasmids). CRISPR clusters contain sequences complementary to antecedent mobile elements and target invading nucleic acids. CRISPR clusters are transcribed and processed into CRISPR RNA (crRNA).</text>
</comment>
<dbReference type="GO" id="GO:0051607">
    <property type="term" value="P:defense response to virus"/>
    <property type="evidence" value="ECO:0007669"/>
    <property type="project" value="UniProtKB-KW"/>
</dbReference>
<evidence type="ECO:0000256" key="13">
    <source>
        <dbReference type="RuleBase" id="RU365022"/>
    </source>
</evidence>
<dbReference type="EC" id="3.1.12.1" evidence="3 13"/>
<evidence type="ECO:0000256" key="12">
    <source>
        <dbReference type="ARBA" id="ARBA00023211"/>
    </source>
</evidence>
<evidence type="ECO:0000256" key="3">
    <source>
        <dbReference type="ARBA" id="ARBA00012768"/>
    </source>
</evidence>
<dbReference type="GO" id="GO:0051536">
    <property type="term" value="F:iron-sulfur cluster binding"/>
    <property type="evidence" value="ECO:0007669"/>
    <property type="project" value="UniProtKB-KW"/>
</dbReference>
<evidence type="ECO:0000256" key="9">
    <source>
        <dbReference type="ARBA" id="ARBA00023004"/>
    </source>
</evidence>
<evidence type="ECO:0000256" key="7">
    <source>
        <dbReference type="ARBA" id="ARBA00022801"/>
    </source>
</evidence>
<dbReference type="PANTHER" id="PTHR36531">
    <property type="entry name" value="CRISPR-ASSOCIATED EXONUCLEASE CAS4"/>
    <property type="match status" value="1"/>
</dbReference>
<keyword evidence="5 13" id="KW-0540">Nuclease</keyword>
<keyword evidence="10 13" id="KW-0411">Iron-sulfur</keyword>
<dbReference type="AlphaFoldDB" id="A0A6I0F5M5"/>
<evidence type="ECO:0000256" key="11">
    <source>
        <dbReference type="ARBA" id="ARBA00023118"/>
    </source>
</evidence>
<keyword evidence="7 13" id="KW-0378">Hydrolase</keyword>
<evidence type="ECO:0000256" key="1">
    <source>
        <dbReference type="ARBA" id="ARBA00001966"/>
    </source>
</evidence>
<reference evidence="15 16" key="1">
    <citation type="submission" date="2019-10" db="EMBL/GenBank/DDBJ databases">
        <title>Alkaliphilus serpentinus sp. nov. and Alkaliphilus pronyensis sp. nov., two novel anaerobic alkaliphilic species isolated from the serpentinized-hosted hydrothermal field of the Prony Bay (New Caledonia).</title>
        <authorList>
            <person name="Postec A."/>
        </authorList>
    </citation>
    <scope>NUCLEOTIDE SEQUENCE [LARGE SCALE GENOMIC DNA]</scope>
    <source>
        <strain evidence="15 16">LacV</strain>
    </source>
</reference>
<keyword evidence="8 13" id="KW-0269">Exonuclease</keyword>
<name>A0A6I0F5M5_9FIRM</name>
<protein>
    <recommendedName>
        <fullName evidence="4 13">CRISPR-associated exonuclease Cas4</fullName>
        <ecNumber evidence="3 13">3.1.12.1</ecNumber>
    </recommendedName>
</protein>
<dbReference type="NCBIfam" id="TIGR00372">
    <property type="entry name" value="cas4"/>
    <property type="match status" value="1"/>
</dbReference>
<dbReference type="Gene3D" id="3.90.320.10">
    <property type="match status" value="1"/>
</dbReference>
<sequence length="227" mass="26999">MEKLYSDEELLMISGIQHYYYCKRQWFLIHVEQLWEDNIYTVRGDVLHEKVDNPFILESRKDRFISRSVPIVSYSLGFYGVSDAVEFMVDSEGYYIESKKNYFKVIPVEYKSGKPKKDNCDAVQLCTQAMCLEEMLDIKINHGFLYYGKTRHRQRIELDLTLREEVLELSKAMHQIINNDRIIQPDYCKKCERCSLKNLCIPKTKTHYKSVKNYIKAKLNDKEDLYA</sequence>
<evidence type="ECO:0000313" key="16">
    <source>
        <dbReference type="Proteomes" id="UP000432715"/>
    </source>
</evidence>
<feature type="domain" description="DUF83" evidence="14">
    <location>
        <begin position="14"/>
        <end position="201"/>
    </location>
</feature>
<keyword evidence="9 13" id="KW-0408">Iron</keyword>
<dbReference type="InterPro" id="IPR013343">
    <property type="entry name" value="CRISPR-assoc_prot_Cas4"/>
</dbReference>